<dbReference type="GO" id="GO:0016020">
    <property type="term" value="C:membrane"/>
    <property type="evidence" value="ECO:0007669"/>
    <property type="project" value="UniProtKB-SubCell"/>
</dbReference>
<dbReference type="KEGG" id="tps:THAPSDRAFT_10222"/>
<dbReference type="PANTHER" id="PTHR47666">
    <property type="entry name" value="PROTEIN VASCULAR ASSOCIATED DEATH 1, CHLOROPLASTIC"/>
    <property type="match status" value="1"/>
</dbReference>
<dbReference type="PaxDb" id="35128-Thaps10222"/>
<dbReference type="AlphaFoldDB" id="B8CDL2"/>
<dbReference type="PROSITE" id="PS51778">
    <property type="entry name" value="VAST"/>
    <property type="match status" value="1"/>
</dbReference>
<dbReference type="GeneID" id="7443952"/>
<accession>B8CDL2</accession>
<dbReference type="Proteomes" id="UP000001449">
    <property type="component" value="Chromosome 15"/>
</dbReference>
<dbReference type="RefSeq" id="XP_002294265.1">
    <property type="nucleotide sequence ID" value="XM_002294229.1"/>
</dbReference>
<evidence type="ECO:0000256" key="2">
    <source>
        <dbReference type="ARBA" id="ARBA00023136"/>
    </source>
</evidence>
<evidence type="ECO:0000256" key="3">
    <source>
        <dbReference type="SAM" id="MobiDB-lite"/>
    </source>
</evidence>
<feature type="region of interest" description="Disordered" evidence="3">
    <location>
        <begin position="1"/>
        <end position="105"/>
    </location>
</feature>
<name>B8CDL2_THAPS</name>
<dbReference type="InterPro" id="IPR031968">
    <property type="entry name" value="VASt"/>
</dbReference>
<reference evidence="5 6" key="2">
    <citation type="journal article" date="2008" name="Nature">
        <title>The Phaeodactylum genome reveals the evolutionary history of diatom genomes.</title>
        <authorList>
            <person name="Bowler C."/>
            <person name="Allen A.E."/>
            <person name="Badger J.H."/>
            <person name="Grimwood J."/>
            <person name="Jabbari K."/>
            <person name="Kuo A."/>
            <person name="Maheswari U."/>
            <person name="Martens C."/>
            <person name="Maumus F."/>
            <person name="Otillar R.P."/>
            <person name="Rayko E."/>
            <person name="Salamov A."/>
            <person name="Vandepoele K."/>
            <person name="Beszteri B."/>
            <person name="Gruber A."/>
            <person name="Heijde M."/>
            <person name="Katinka M."/>
            <person name="Mock T."/>
            <person name="Valentin K."/>
            <person name="Verret F."/>
            <person name="Berges J.A."/>
            <person name="Brownlee C."/>
            <person name="Cadoret J.P."/>
            <person name="Chiovitti A."/>
            <person name="Choi C.J."/>
            <person name="Coesel S."/>
            <person name="De Martino A."/>
            <person name="Detter J.C."/>
            <person name="Durkin C."/>
            <person name="Falciatore A."/>
            <person name="Fournet J."/>
            <person name="Haruta M."/>
            <person name="Huysman M.J."/>
            <person name="Jenkins B.D."/>
            <person name="Jiroutova K."/>
            <person name="Jorgensen R.E."/>
            <person name="Joubert Y."/>
            <person name="Kaplan A."/>
            <person name="Kroger N."/>
            <person name="Kroth P.G."/>
            <person name="La Roche J."/>
            <person name="Lindquist E."/>
            <person name="Lommer M."/>
            <person name="Martin-Jezequel V."/>
            <person name="Lopez P.J."/>
            <person name="Lucas S."/>
            <person name="Mangogna M."/>
            <person name="McGinnis K."/>
            <person name="Medlin L.K."/>
            <person name="Montsant A."/>
            <person name="Oudot-Le Secq M.P."/>
            <person name="Napoli C."/>
            <person name="Obornik M."/>
            <person name="Parker M.S."/>
            <person name="Petit J.L."/>
            <person name="Porcel B.M."/>
            <person name="Poulsen N."/>
            <person name="Robison M."/>
            <person name="Rychlewski L."/>
            <person name="Rynearson T.A."/>
            <person name="Schmutz J."/>
            <person name="Shapiro H."/>
            <person name="Siaut M."/>
            <person name="Stanley M."/>
            <person name="Sussman M.R."/>
            <person name="Taylor A.R."/>
            <person name="Vardi A."/>
            <person name="von Dassow P."/>
            <person name="Vyverman W."/>
            <person name="Willis A."/>
            <person name="Wyrwicz L.S."/>
            <person name="Rokhsar D.S."/>
            <person name="Weissenbach J."/>
            <person name="Armbrust E.V."/>
            <person name="Green B.R."/>
            <person name="Van de Peer Y."/>
            <person name="Grigoriev I.V."/>
        </authorList>
    </citation>
    <scope>NUCLEOTIDE SEQUENCE [LARGE SCALE GENOMIC DNA]</scope>
    <source>
        <strain evidence="5 6">CCMP1335</strain>
    </source>
</reference>
<dbReference type="Pfam" id="PF16016">
    <property type="entry name" value="VASt"/>
    <property type="match status" value="1"/>
</dbReference>
<comment type="subcellular location">
    <subcellularLocation>
        <location evidence="1">Membrane</location>
    </subcellularLocation>
</comment>
<reference evidence="5 6" key="1">
    <citation type="journal article" date="2004" name="Science">
        <title>The genome of the diatom Thalassiosira pseudonana: ecology, evolution, and metabolism.</title>
        <authorList>
            <person name="Armbrust E.V."/>
            <person name="Berges J.A."/>
            <person name="Bowler C."/>
            <person name="Green B.R."/>
            <person name="Martinez D."/>
            <person name="Putnam N.H."/>
            <person name="Zhou S."/>
            <person name="Allen A.E."/>
            <person name="Apt K.E."/>
            <person name="Bechner M."/>
            <person name="Brzezinski M.A."/>
            <person name="Chaal B.K."/>
            <person name="Chiovitti A."/>
            <person name="Davis A.K."/>
            <person name="Demarest M.S."/>
            <person name="Detter J.C."/>
            <person name="Glavina T."/>
            <person name="Goodstein D."/>
            <person name="Hadi M.Z."/>
            <person name="Hellsten U."/>
            <person name="Hildebrand M."/>
            <person name="Jenkins B.D."/>
            <person name="Jurka J."/>
            <person name="Kapitonov V.V."/>
            <person name="Kroger N."/>
            <person name="Lau W.W."/>
            <person name="Lane T.W."/>
            <person name="Larimer F.W."/>
            <person name="Lippmeier J.C."/>
            <person name="Lucas S."/>
            <person name="Medina M."/>
            <person name="Montsant A."/>
            <person name="Obornik M."/>
            <person name="Parker M.S."/>
            <person name="Palenik B."/>
            <person name="Pazour G.J."/>
            <person name="Richardson P.M."/>
            <person name="Rynearson T.A."/>
            <person name="Saito M.A."/>
            <person name="Schwartz D.C."/>
            <person name="Thamatrakoln K."/>
            <person name="Valentin K."/>
            <person name="Vardi A."/>
            <person name="Wilkerson F.P."/>
            <person name="Rokhsar D.S."/>
        </authorList>
    </citation>
    <scope>NUCLEOTIDE SEQUENCE [LARGE SCALE GENOMIC DNA]</scope>
    <source>
        <strain evidence="5 6">CCMP1335</strain>
    </source>
</reference>
<dbReference type="InParanoid" id="B8CDL2"/>
<evidence type="ECO:0000256" key="1">
    <source>
        <dbReference type="ARBA" id="ARBA00004370"/>
    </source>
</evidence>
<proteinExistence type="predicted"/>
<sequence>MSTSPLKRGGRKMMSWRKGQPSAEKDTSSDPNNGQDEVLNDDDDSLDSMGSMESLDSLPPFSPLFKRKLSKQLTPTKGGAGDDASTSDDSKKGSGGGGSSSPMKWFRKQKKVATPPLTVDASPTDGKVVVDSDDKAIESEESEAADTTTTVTVASNDEEIFSTRERCDTLPTDNTSASTFGTSSVVVNDNVNAMSSDMELILNDTVAGISVQEYFNIAWSEGDGTTTPSLYGSWLVSQEKHNVVVNPWEATVDTDTFTHRRIVTYDFEKTTLGIQSNVQVEHLQQYKLSNEQCVVHMTISMKGFPYSDCFVVEVCHVASLNANGELEVQIRMNVKFVKASMMEWKIRNNTTAETKKAQLDLYETIKAACLEDVEGRSKLEEVVTLSEATELLRREAFDAAAVAVAGNEVILITPPAANKNECCWCPTFLRSKPKQAVAPPQTEEDTWYDSVESLRGELRSLLAQASISSSVHRDAILSEICVIEKSLDTISSLSMND</sequence>
<dbReference type="EMBL" id="CM000650">
    <property type="protein sequence ID" value="EED88620.1"/>
    <property type="molecule type" value="Genomic_DNA"/>
</dbReference>
<organism evidence="5 6">
    <name type="scientific">Thalassiosira pseudonana</name>
    <name type="common">Marine diatom</name>
    <name type="synonym">Cyclotella nana</name>
    <dbReference type="NCBI Taxonomy" id="35128"/>
    <lineage>
        <taxon>Eukaryota</taxon>
        <taxon>Sar</taxon>
        <taxon>Stramenopiles</taxon>
        <taxon>Ochrophyta</taxon>
        <taxon>Bacillariophyta</taxon>
        <taxon>Coscinodiscophyceae</taxon>
        <taxon>Thalassiosirophycidae</taxon>
        <taxon>Thalassiosirales</taxon>
        <taxon>Thalassiosiraceae</taxon>
        <taxon>Thalassiosira</taxon>
    </lineage>
</organism>
<evidence type="ECO:0000313" key="6">
    <source>
        <dbReference type="Proteomes" id="UP000001449"/>
    </source>
</evidence>
<feature type="domain" description="VASt" evidence="4">
    <location>
        <begin position="197"/>
        <end position="373"/>
    </location>
</feature>
<feature type="compositionally biased region" description="Low complexity" evidence="3">
    <location>
        <begin position="47"/>
        <end position="58"/>
    </location>
</feature>
<keyword evidence="6" id="KW-1185">Reference proteome</keyword>
<evidence type="ECO:0000313" key="5">
    <source>
        <dbReference type="EMBL" id="EED88620.1"/>
    </source>
</evidence>
<dbReference type="PANTHER" id="PTHR47666:SF1">
    <property type="entry name" value="PROTEIN VASCULAR ASSOCIATED DEATH 1, CHLOROPLASTIC"/>
    <property type="match status" value="1"/>
</dbReference>
<dbReference type="HOGENOM" id="CLU_549231_0_0_1"/>
<evidence type="ECO:0000259" key="4">
    <source>
        <dbReference type="PROSITE" id="PS51778"/>
    </source>
</evidence>
<keyword evidence="2" id="KW-0472">Membrane</keyword>
<gene>
    <name evidence="5" type="ORF">THAPSDRAFT_10222</name>
</gene>
<protein>
    <recommendedName>
        <fullName evidence="4">VASt domain-containing protein</fullName>
    </recommendedName>
</protein>